<dbReference type="OrthoDB" id="9887084at2"/>
<protein>
    <submittedName>
        <fullName evidence="2">Uncharacterized protein</fullName>
    </submittedName>
</protein>
<sequence length="151" mass="17034">MKKQISLIVFILLAFIFQSQSPVQPDPLKTKNMLLKTNRLLGMTHMAVKNGKTYTGDFGKGVQYERYAKQLYLAKEYKKAAQYTYRAREFANASLTANKAKPTSDGTFTTEEKMIVSPLPEIADLDKELKEQNIPLPTDQDLLAGNLDITL</sequence>
<feature type="chain" id="PRO_5026887086" evidence="1">
    <location>
        <begin position="22"/>
        <end position="151"/>
    </location>
</feature>
<dbReference type="Proteomes" id="UP000001822">
    <property type="component" value="Chromosome"/>
</dbReference>
<dbReference type="RefSeq" id="WP_011583786.1">
    <property type="nucleotide sequence ID" value="NC_008255.1"/>
</dbReference>
<evidence type="ECO:0000313" key="2">
    <source>
        <dbReference type="EMBL" id="ABG57670.1"/>
    </source>
</evidence>
<organism evidence="2 3">
    <name type="scientific">Cytophaga hutchinsonii (strain ATCC 33406 / DSM 1761 / CIP 103989 / NBRC 15051 / NCIMB 9469 / D465)</name>
    <dbReference type="NCBI Taxonomy" id="269798"/>
    <lineage>
        <taxon>Bacteria</taxon>
        <taxon>Pseudomonadati</taxon>
        <taxon>Bacteroidota</taxon>
        <taxon>Cytophagia</taxon>
        <taxon>Cytophagales</taxon>
        <taxon>Cytophagaceae</taxon>
        <taxon>Cytophaga</taxon>
    </lineage>
</organism>
<accession>A0A6N4SN29</accession>
<feature type="signal peptide" evidence="1">
    <location>
        <begin position="1"/>
        <end position="21"/>
    </location>
</feature>
<dbReference type="KEGG" id="chu:CHU_0380"/>
<name>A0A6N4SN29_CYTH3</name>
<keyword evidence="3" id="KW-1185">Reference proteome</keyword>
<evidence type="ECO:0000313" key="3">
    <source>
        <dbReference type="Proteomes" id="UP000001822"/>
    </source>
</evidence>
<evidence type="ECO:0000256" key="1">
    <source>
        <dbReference type="SAM" id="SignalP"/>
    </source>
</evidence>
<proteinExistence type="predicted"/>
<gene>
    <name evidence="2" type="ordered locus">CHU_0380</name>
</gene>
<keyword evidence="1" id="KW-0732">Signal</keyword>
<dbReference type="AlphaFoldDB" id="A0A6N4SN29"/>
<dbReference type="EMBL" id="CP000383">
    <property type="protein sequence ID" value="ABG57670.1"/>
    <property type="molecule type" value="Genomic_DNA"/>
</dbReference>
<reference evidence="2 3" key="1">
    <citation type="journal article" date="2007" name="Appl. Environ. Microbiol.">
        <title>Genome sequence of the cellulolytic gliding bacterium Cytophaga hutchinsonii.</title>
        <authorList>
            <person name="Xie G."/>
            <person name="Bruce D.C."/>
            <person name="Challacombe J.F."/>
            <person name="Chertkov O."/>
            <person name="Detter J.C."/>
            <person name="Gilna P."/>
            <person name="Han C.S."/>
            <person name="Lucas S."/>
            <person name="Misra M."/>
            <person name="Myers G.L."/>
            <person name="Richardson P."/>
            <person name="Tapia R."/>
            <person name="Thayer N."/>
            <person name="Thompson L.S."/>
            <person name="Brettin T.S."/>
            <person name="Henrissat B."/>
            <person name="Wilson D.B."/>
            <person name="McBride M.J."/>
        </authorList>
    </citation>
    <scope>NUCLEOTIDE SEQUENCE [LARGE SCALE GENOMIC DNA]</scope>
    <source>
        <strain evidence="3">ATCC 33406 / DSM 1761 / CIP 103989 / NBRC 15051 / NCIMB 9469 / D465</strain>
    </source>
</reference>